<dbReference type="AlphaFoldDB" id="A0A212IW33"/>
<dbReference type="EMBL" id="FLUM01000001">
    <property type="protein sequence ID" value="SBV91125.1"/>
    <property type="molecule type" value="Genomic_DNA"/>
</dbReference>
<sequence length="66" mass="7419">MEQPHQTTLTAVHSTLDTNTVLPKDFLLAGLFSTKMENLTHILRAIEQENLIGIIIPLPPKERLNT</sequence>
<proteinExistence type="predicted"/>
<accession>A0A212IW33</accession>
<name>A0A212IW33_9BACT</name>
<reference evidence="1" key="1">
    <citation type="submission" date="2016-04" db="EMBL/GenBank/DDBJ databases">
        <authorList>
            <person name="Evans L.H."/>
            <person name="Alamgir A."/>
            <person name="Owens N."/>
            <person name="Weber N.D."/>
            <person name="Virtaneva K."/>
            <person name="Barbian K."/>
            <person name="Babar A."/>
            <person name="Rosenke K."/>
        </authorList>
    </citation>
    <scope>NUCLEOTIDE SEQUENCE</scope>
    <source>
        <strain evidence="1">86-1</strain>
    </source>
</reference>
<organism evidence="1">
    <name type="scientific">uncultured Dysgonomonas sp</name>
    <dbReference type="NCBI Taxonomy" id="206096"/>
    <lineage>
        <taxon>Bacteria</taxon>
        <taxon>Pseudomonadati</taxon>
        <taxon>Bacteroidota</taxon>
        <taxon>Bacteroidia</taxon>
        <taxon>Bacteroidales</taxon>
        <taxon>Dysgonomonadaceae</taxon>
        <taxon>Dysgonomonas</taxon>
        <taxon>environmental samples</taxon>
    </lineage>
</organism>
<protein>
    <submittedName>
        <fullName evidence="1">Uncharacterized protein</fullName>
    </submittedName>
</protein>
<gene>
    <name evidence="1" type="ORF">KL86DYS1_10254</name>
</gene>
<evidence type="ECO:0000313" key="1">
    <source>
        <dbReference type="EMBL" id="SBV91125.1"/>
    </source>
</evidence>